<organism evidence="1 2">
    <name type="scientific">Helianthus annuus</name>
    <name type="common">Common sunflower</name>
    <dbReference type="NCBI Taxonomy" id="4232"/>
    <lineage>
        <taxon>Eukaryota</taxon>
        <taxon>Viridiplantae</taxon>
        <taxon>Streptophyta</taxon>
        <taxon>Embryophyta</taxon>
        <taxon>Tracheophyta</taxon>
        <taxon>Spermatophyta</taxon>
        <taxon>Magnoliopsida</taxon>
        <taxon>eudicotyledons</taxon>
        <taxon>Gunneridae</taxon>
        <taxon>Pentapetalae</taxon>
        <taxon>asterids</taxon>
        <taxon>campanulids</taxon>
        <taxon>Asterales</taxon>
        <taxon>Asteraceae</taxon>
        <taxon>Asteroideae</taxon>
        <taxon>Heliantheae alliance</taxon>
        <taxon>Heliantheae</taxon>
        <taxon>Helianthus</taxon>
    </lineage>
</organism>
<reference evidence="1" key="1">
    <citation type="journal article" date="2017" name="Nature">
        <title>The sunflower genome provides insights into oil metabolism, flowering and Asterid evolution.</title>
        <authorList>
            <person name="Badouin H."/>
            <person name="Gouzy J."/>
            <person name="Grassa C.J."/>
            <person name="Murat F."/>
            <person name="Staton S.E."/>
            <person name="Cottret L."/>
            <person name="Lelandais-Briere C."/>
            <person name="Owens G.L."/>
            <person name="Carrere S."/>
            <person name="Mayjonade B."/>
            <person name="Legrand L."/>
            <person name="Gill N."/>
            <person name="Kane N.C."/>
            <person name="Bowers J.E."/>
            <person name="Hubner S."/>
            <person name="Bellec A."/>
            <person name="Berard A."/>
            <person name="Berges H."/>
            <person name="Blanchet N."/>
            <person name="Boniface M.C."/>
            <person name="Brunel D."/>
            <person name="Catrice O."/>
            <person name="Chaidir N."/>
            <person name="Claudel C."/>
            <person name="Donnadieu C."/>
            <person name="Faraut T."/>
            <person name="Fievet G."/>
            <person name="Helmstetter N."/>
            <person name="King M."/>
            <person name="Knapp S.J."/>
            <person name="Lai Z."/>
            <person name="Le Paslier M.C."/>
            <person name="Lippi Y."/>
            <person name="Lorenzon L."/>
            <person name="Mandel J.R."/>
            <person name="Marage G."/>
            <person name="Marchand G."/>
            <person name="Marquand E."/>
            <person name="Bret-Mestries E."/>
            <person name="Morien E."/>
            <person name="Nambeesan S."/>
            <person name="Nguyen T."/>
            <person name="Pegot-Espagnet P."/>
            <person name="Pouilly N."/>
            <person name="Raftis F."/>
            <person name="Sallet E."/>
            <person name="Schiex T."/>
            <person name="Thomas J."/>
            <person name="Vandecasteele C."/>
            <person name="Vares D."/>
            <person name="Vear F."/>
            <person name="Vautrin S."/>
            <person name="Crespi M."/>
            <person name="Mangin B."/>
            <person name="Burke J.M."/>
            <person name="Salse J."/>
            <person name="Munos S."/>
            <person name="Vincourt P."/>
            <person name="Rieseberg L.H."/>
            <person name="Langlade N.B."/>
        </authorList>
    </citation>
    <scope>NUCLEOTIDE SEQUENCE</scope>
    <source>
        <tissue evidence="1">Leaves</tissue>
    </source>
</reference>
<evidence type="ECO:0000313" key="2">
    <source>
        <dbReference type="Proteomes" id="UP000215914"/>
    </source>
</evidence>
<sequence>MGKGSMLIDIDLGHLLYFRSSRYAWSSNTWETPTNLRKHVRKTAMQTHTIHGFKTNK</sequence>
<dbReference type="Proteomes" id="UP000215914">
    <property type="component" value="Unassembled WGS sequence"/>
</dbReference>
<dbReference type="Gramene" id="mRNA:HanXRQr2_Chr14g0643531">
    <property type="protein sequence ID" value="CDS:HanXRQr2_Chr14g0643531.1"/>
    <property type="gene ID" value="HanXRQr2_Chr14g0643531"/>
</dbReference>
<comment type="caution">
    <text evidence="1">The sequence shown here is derived from an EMBL/GenBank/DDBJ whole genome shotgun (WGS) entry which is preliminary data.</text>
</comment>
<gene>
    <name evidence="1" type="ORF">HanXRQr2_Chr14g0643531</name>
</gene>
<evidence type="ECO:0000313" key="1">
    <source>
        <dbReference type="EMBL" id="KAF5769037.1"/>
    </source>
</evidence>
<name>A0A9K3E9G9_HELAN</name>
<reference evidence="1" key="2">
    <citation type="submission" date="2020-06" db="EMBL/GenBank/DDBJ databases">
        <title>Helianthus annuus Genome sequencing and assembly Release 2.</title>
        <authorList>
            <person name="Gouzy J."/>
            <person name="Langlade N."/>
            <person name="Munos S."/>
        </authorList>
    </citation>
    <scope>NUCLEOTIDE SEQUENCE</scope>
    <source>
        <tissue evidence="1">Leaves</tissue>
    </source>
</reference>
<dbReference type="AlphaFoldDB" id="A0A9K3E9G9"/>
<proteinExistence type="predicted"/>
<keyword evidence="2" id="KW-1185">Reference proteome</keyword>
<dbReference type="EMBL" id="MNCJ02000329">
    <property type="protein sequence ID" value="KAF5769037.1"/>
    <property type="molecule type" value="Genomic_DNA"/>
</dbReference>
<protein>
    <submittedName>
        <fullName evidence="1">Uncharacterized protein</fullName>
    </submittedName>
</protein>
<accession>A0A9K3E9G9</accession>